<comment type="subcellular location">
    <subcellularLocation>
        <location evidence="1">Cytoplasm</location>
    </subcellularLocation>
</comment>
<dbReference type="InterPro" id="IPR000225">
    <property type="entry name" value="Armadillo"/>
</dbReference>
<keyword evidence="4" id="KW-1185">Reference proteome</keyword>
<dbReference type="SUPFAM" id="SSF48371">
    <property type="entry name" value="ARM repeat"/>
    <property type="match status" value="2"/>
</dbReference>
<comment type="caution">
    <text evidence="3">The sequence shown here is derived from an EMBL/GenBank/DDBJ whole genome shotgun (WGS) entry which is preliminary data.</text>
</comment>
<dbReference type="InterPro" id="IPR016024">
    <property type="entry name" value="ARM-type_fold"/>
</dbReference>
<keyword evidence="2" id="KW-0963">Cytoplasm</keyword>
<sequence length="542" mass="60836">MDLSASEEVQVSYLNSILRKVNSTEENFKETFVKSPEYIELLSQFELKEITTKQILKWINESTKQQEKLNGIKALSAIFNIGGNDIGRCCLDKDDDEGGTLKDLMEFIEFDKEVVQESIIEMLSIACSQKQLLDKGSDVDVKANAIEGLAYASLKPTVKETITYHPTLLKEIFKLVKEQEKSNNNLSYGVTVILSNITSYKKKLSKDDQHLLKLKKMAEGGVRKGENEKLETNPLDEDEYVENRIKQIMKLGGIQSLILLSRNQSQIIRQLVSLNFLNLATNQMNRGMIVQQGGVKTLIPLAIKDGNTKEGMNFATQALAKIAITMDPNLAFRGERSSDLVRPLLNLCQGEDELSQFESLMALTNLGSVENDIRMRIYDSKGIPIIENLQFSENTLVRRAATECLCNMMFCEPVYELYSDVNKITILVALSDVEDFETRRAASGALAILSTDPNVCTMILDRPKGIQILKDLFNENSPEIQHRAIECFKNIAGSDKDKAELLVKAEVHKRMLELVKESKVESVVVTCAEALKILSNYGLLNI</sequence>
<evidence type="ECO:0000256" key="1">
    <source>
        <dbReference type="ARBA" id="ARBA00004496"/>
    </source>
</evidence>
<reference evidence="3" key="1">
    <citation type="submission" date="2022-08" db="EMBL/GenBank/DDBJ databases">
        <authorList>
            <person name="Kallberg Y."/>
            <person name="Tangrot J."/>
            <person name="Rosling A."/>
        </authorList>
    </citation>
    <scope>NUCLEOTIDE SEQUENCE</scope>
    <source>
        <strain evidence="3">Wild A</strain>
    </source>
</reference>
<dbReference type="PANTHER" id="PTHR45994:SF1">
    <property type="entry name" value="FI21225P1"/>
    <property type="match status" value="1"/>
</dbReference>
<evidence type="ECO:0000313" key="4">
    <source>
        <dbReference type="Proteomes" id="UP001153678"/>
    </source>
</evidence>
<dbReference type="InterPro" id="IPR011989">
    <property type="entry name" value="ARM-like"/>
</dbReference>
<dbReference type="GO" id="GO:0005737">
    <property type="term" value="C:cytoplasm"/>
    <property type="evidence" value="ECO:0007669"/>
    <property type="project" value="UniProtKB-SubCell"/>
</dbReference>
<accession>A0A9W4WQV3</accession>
<dbReference type="SMART" id="SM00185">
    <property type="entry name" value="ARM"/>
    <property type="match status" value="6"/>
</dbReference>
<proteinExistence type="predicted"/>
<protein>
    <submittedName>
        <fullName evidence="3">1687_t:CDS:1</fullName>
    </submittedName>
</protein>
<gene>
    <name evidence="3" type="ORF">FWILDA_LOCUS5435</name>
</gene>
<dbReference type="OrthoDB" id="199930at2759"/>
<dbReference type="GO" id="GO:0051879">
    <property type="term" value="F:Hsp90 protein binding"/>
    <property type="evidence" value="ECO:0007669"/>
    <property type="project" value="TreeGrafter"/>
</dbReference>
<dbReference type="Gene3D" id="1.25.10.10">
    <property type="entry name" value="Leucine-rich Repeat Variant"/>
    <property type="match status" value="1"/>
</dbReference>
<dbReference type="AlphaFoldDB" id="A0A9W4WQV3"/>
<evidence type="ECO:0000256" key="2">
    <source>
        <dbReference type="ARBA" id="ARBA00022490"/>
    </source>
</evidence>
<evidence type="ECO:0000313" key="3">
    <source>
        <dbReference type="EMBL" id="CAI2172151.1"/>
    </source>
</evidence>
<organism evidence="3 4">
    <name type="scientific">Funneliformis geosporum</name>
    <dbReference type="NCBI Taxonomy" id="1117311"/>
    <lineage>
        <taxon>Eukaryota</taxon>
        <taxon>Fungi</taxon>
        <taxon>Fungi incertae sedis</taxon>
        <taxon>Mucoromycota</taxon>
        <taxon>Glomeromycotina</taxon>
        <taxon>Glomeromycetes</taxon>
        <taxon>Glomerales</taxon>
        <taxon>Glomeraceae</taxon>
        <taxon>Funneliformis</taxon>
    </lineage>
</organism>
<dbReference type="Proteomes" id="UP001153678">
    <property type="component" value="Unassembled WGS sequence"/>
</dbReference>
<name>A0A9W4WQV3_9GLOM</name>
<dbReference type="PANTHER" id="PTHR45994">
    <property type="entry name" value="FI21225P1"/>
    <property type="match status" value="1"/>
</dbReference>
<dbReference type="EMBL" id="CAMKVN010000903">
    <property type="protein sequence ID" value="CAI2172151.1"/>
    <property type="molecule type" value="Genomic_DNA"/>
</dbReference>